<dbReference type="Proteomes" id="UP000001542">
    <property type="component" value="Unassembled WGS sequence"/>
</dbReference>
<organism evidence="3 4">
    <name type="scientific">Trichomonas vaginalis (strain ATCC PRA-98 / G3)</name>
    <dbReference type="NCBI Taxonomy" id="412133"/>
    <lineage>
        <taxon>Eukaryota</taxon>
        <taxon>Metamonada</taxon>
        <taxon>Parabasalia</taxon>
        <taxon>Trichomonadida</taxon>
        <taxon>Trichomonadidae</taxon>
        <taxon>Trichomonas</taxon>
    </lineage>
</organism>
<dbReference type="VEuPathDB" id="TrichDB:TVAG_405940"/>
<reference evidence="3" key="1">
    <citation type="submission" date="2006-10" db="EMBL/GenBank/DDBJ databases">
        <authorList>
            <person name="Amadeo P."/>
            <person name="Zhao Q."/>
            <person name="Wortman J."/>
            <person name="Fraser-Liggett C."/>
            <person name="Carlton J."/>
        </authorList>
    </citation>
    <scope>NUCLEOTIDE SEQUENCE</scope>
    <source>
        <strain evidence="3">G3</strain>
    </source>
</reference>
<proteinExistence type="predicted"/>
<dbReference type="GO" id="GO:0043484">
    <property type="term" value="P:regulation of RNA splicing"/>
    <property type="evidence" value="ECO:0000318"/>
    <property type="project" value="GO_Central"/>
</dbReference>
<sequence>MSRIIAMPWNYPPGQSRDHRLVGIIDLEPGTQWANVSKYFKHYRIERYHFFGTQGIVQFSTADEAIRFVNDKKYYIPELRATVTISPIPSIVAPSPSQRKSVRSQVICIQVIRLRCYLGIHDIYDECSHFGIVEKIICFEKQGKFALVQMQTVEQAALVLANLTIPNRYAPSFELRVQYSKNANIVIQFNNSKSFDFTLPGAKEQFELVKEGLTNEIPFFEPEPSPDIPKSFDFVRPVQFDPAYGNSLTTTGLPPRKASFARNIFQQYGIVLKVKVILKQNECTTHIQMRNAFYARLALTNLNSMTFNGKKIDVDLSTRRDVHPETNESKNQVDYQEYNAEQDDPDLPVFLEMWNPSIYVGVRPKSFNLKQFAESSGAEYILSSNFLKFPSIDAATEFIGANSLQTISGKFITLYYAKPPDVNLTHPQSLVM</sequence>
<evidence type="ECO:0000313" key="4">
    <source>
        <dbReference type="Proteomes" id="UP000001542"/>
    </source>
</evidence>
<evidence type="ECO:0000313" key="3">
    <source>
        <dbReference type="EMBL" id="EAY15680.1"/>
    </source>
</evidence>
<dbReference type="SUPFAM" id="SSF54928">
    <property type="entry name" value="RNA-binding domain, RBD"/>
    <property type="match status" value="2"/>
</dbReference>
<evidence type="ECO:0000259" key="2">
    <source>
        <dbReference type="PROSITE" id="PS50102"/>
    </source>
</evidence>
<dbReference type="eggNOG" id="KOG1456">
    <property type="taxonomic scope" value="Eukaryota"/>
</dbReference>
<dbReference type="KEGG" id="tva:4773686"/>
<gene>
    <name evidence="3" type="ORF">TVAG_405940</name>
</gene>
<dbReference type="RefSeq" id="XP_001327903.1">
    <property type="nucleotide sequence ID" value="XM_001327868.1"/>
</dbReference>
<protein>
    <recommendedName>
        <fullName evidence="2">RRM domain-containing protein</fullName>
    </recommendedName>
</protein>
<dbReference type="EMBL" id="DS113252">
    <property type="protein sequence ID" value="EAY15680.1"/>
    <property type="molecule type" value="Genomic_DNA"/>
</dbReference>
<keyword evidence="4" id="KW-1185">Reference proteome</keyword>
<evidence type="ECO:0000256" key="1">
    <source>
        <dbReference type="PROSITE-ProRule" id="PRU00176"/>
    </source>
</evidence>
<dbReference type="InterPro" id="IPR000504">
    <property type="entry name" value="RRM_dom"/>
</dbReference>
<dbReference type="OrthoDB" id="296632at2759"/>
<name>A2DV84_TRIV3</name>
<dbReference type="Gene3D" id="3.30.70.330">
    <property type="match status" value="2"/>
</dbReference>
<feature type="domain" description="RRM" evidence="2">
    <location>
        <begin position="246"/>
        <end position="319"/>
    </location>
</feature>
<dbReference type="STRING" id="5722.A2DV84"/>
<dbReference type="GO" id="GO:0005634">
    <property type="term" value="C:nucleus"/>
    <property type="evidence" value="ECO:0000318"/>
    <property type="project" value="GO_Central"/>
</dbReference>
<accession>A2DV84</accession>
<dbReference type="PROSITE" id="PS50102">
    <property type="entry name" value="RRM"/>
    <property type="match status" value="1"/>
</dbReference>
<dbReference type="InParanoid" id="A2DV84"/>
<dbReference type="Pfam" id="PF13893">
    <property type="entry name" value="RRM_5"/>
    <property type="match status" value="1"/>
</dbReference>
<dbReference type="PANTHER" id="PTHR15592">
    <property type="entry name" value="MATRIN 3/NUCLEAR PROTEIN 220-RELATED"/>
    <property type="match status" value="1"/>
</dbReference>
<keyword evidence="1" id="KW-0694">RNA-binding</keyword>
<dbReference type="InterPro" id="IPR012677">
    <property type="entry name" value="Nucleotide-bd_a/b_plait_sf"/>
</dbReference>
<dbReference type="InterPro" id="IPR035979">
    <property type="entry name" value="RBD_domain_sf"/>
</dbReference>
<dbReference type="GO" id="GO:0003729">
    <property type="term" value="F:mRNA binding"/>
    <property type="evidence" value="ECO:0000318"/>
    <property type="project" value="GO_Central"/>
</dbReference>
<reference evidence="3" key="2">
    <citation type="journal article" date="2007" name="Science">
        <title>Draft genome sequence of the sexually transmitted pathogen Trichomonas vaginalis.</title>
        <authorList>
            <person name="Carlton J.M."/>
            <person name="Hirt R.P."/>
            <person name="Silva J.C."/>
            <person name="Delcher A.L."/>
            <person name="Schatz M."/>
            <person name="Zhao Q."/>
            <person name="Wortman J.R."/>
            <person name="Bidwell S.L."/>
            <person name="Alsmark U.C.M."/>
            <person name="Besteiro S."/>
            <person name="Sicheritz-Ponten T."/>
            <person name="Noel C.J."/>
            <person name="Dacks J.B."/>
            <person name="Foster P.G."/>
            <person name="Simillion C."/>
            <person name="Van de Peer Y."/>
            <person name="Miranda-Saavedra D."/>
            <person name="Barton G.J."/>
            <person name="Westrop G.D."/>
            <person name="Mueller S."/>
            <person name="Dessi D."/>
            <person name="Fiori P.L."/>
            <person name="Ren Q."/>
            <person name="Paulsen I."/>
            <person name="Zhang H."/>
            <person name="Bastida-Corcuera F.D."/>
            <person name="Simoes-Barbosa A."/>
            <person name="Brown M.T."/>
            <person name="Hayes R.D."/>
            <person name="Mukherjee M."/>
            <person name="Okumura C.Y."/>
            <person name="Schneider R."/>
            <person name="Smith A.J."/>
            <person name="Vanacova S."/>
            <person name="Villalvazo M."/>
            <person name="Haas B.J."/>
            <person name="Pertea M."/>
            <person name="Feldblyum T.V."/>
            <person name="Utterback T.R."/>
            <person name="Shu C.L."/>
            <person name="Osoegawa K."/>
            <person name="de Jong P.J."/>
            <person name="Hrdy I."/>
            <person name="Horvathova L."/>
            <person name="Zubacova Z."/>
            <person name="Dolezal P."/>
            <person name="Malik S.B."/>
            <person name="Logsdon J.M. Jr."/>
            <person name="Henze K."/>
            <person name="Gupta A."/>
            <person name="Wang C.C."/>
            <person name="Dunne R.L."/>
            <person name="Upcroft J.A."/>
            <person name="Upcroft P."/>
            <person name="White O."/>
            <person name="Salzberg S.L."/>
            <person name="Tang P."/>
            <person name="Chiu C.-H."/>
            <person name="Lee Y.-S."/>
            <person name="Embley T.M."/>
            <person name="Coombs G.H."/>
            <person name="Mottram J.C."/>
            <person name="Tachezy J."/>
            <person name="Fraser-Liggett C.M."/>
            <person name="Johnson P.J."/>
        </authorList>
    </citation>
    <scope>NUCLEOTIDE SEQUENCE [LARGE SCALE GENOMIC DNA]</scope>
    <source>
        <strain evidence="3">G3</strain>
    </source>
</reference>
<dbReference type="VEuPathDB" id="TrichDB:TVAGG3_0631150"/>
<dbReference type="AlphaFoldDB" id="A2DV84"/>